<protein>
    <submittedName>
        <fullName evidence="2">Uncharacterized protein</fullName>
    </submittedName>
</protein>
<evidence type="ECO:0000313" key="2">
    <source>
        <dbReference type="EMBL" id="ESA07812.1"/>
    </source>
</evidence>
<dbReference type="HOGENOM" id="CLU_1536195_0_0_1"/>
<proteinExistence type="predicted"/>
<name>U9TK37_RHIID</name>
<evidence type="ECO:0000256" key="1">
    <source>
        <dbReference type="SAM" id="Phobius"/>
    </source>
</evidence>
<keyword evidence="1" id="KW-0472">Membrane</keyword>
<dbReference type="AlphaFoldDB" id="U9TK37"/>
<reference evidence="2" key="1">
    <citation type="submission" date="2013-07" db="EMBL/GenBank/DDBJ databases">
        <title>The genome of an arbuscular mycorrhizal fungus provides insights into the evolution of the oldest plant symbiosis.</title>
        <authorList>
            <consortium name="DOE Joint Genome Institute"/>
            <person name="Tisserant E."/>
            <person name="Malbreil M."/>
            <person name="Kuo A."/>
            <person name="Kohler A."/>
            <person name="Symeonidi A."/>
            <person name="Balestrini R."/>
            <person name="Charron P."/>
            <person name="Duensing N."/>
            <person name="Frei-dit-Frey N."/>
            <person name="Gianinazzi-Pearson V."/>
            <person name="Gilbert B."/>
            <person name="Handa Y."/>
            <person name="Hijri M."/>
            <person name="Kaul R."/>
            <person name="Kawaguchi M."/>
            <person name="Krajinski F."/>
            <person name="Lammers P."/>
            <person name="Lapierre D."/>
            <person name="Masclaux F.G."/>
            <person name="Murat C."/>
            <person name="Morin E."/>
            <person name="Ndikumana S."/>
            <person name="Pagni M."/>
            <person name="Petitpierre D."/>
            <person name="Requena N."/>
            <person name="Rosikiewicz P."/>
            <person name="Riley R."/>
            <person name="Saito K."/>
            <person name="San Clemente H."/>
            <person name="Shapiro H."/>
            <person name="van Tuinen D."/>
            <person name="Becard G."/>
            <person name="Bonfante P."/>
            <person name="Paszkowski U."/>
            <person name="Shachar-Hill Y."/>
            <person name="Young J.P."/>
            <person name="Sanders I.R."/>
            <person name="Henrissat B."/>
            <person name="Rensing S.A."/>
            <person name="Grigoriev I.V."/>
            <person name="Corradi N."/>
            <person name="Roux C."/>
            <person name="Martin F."/>
        </authorList>
    </citation>
    <scope>NUCLEOTIDE SEQUENCE</scope>
    <source>
        <strain evidence="2">DAOM 197198</strain>
    </source>
</reference>
<dbReference type="VEuPathDB" id="FungiDB:RhiirFUN_003349"/>
<dbReference type="EMBL" id="KI289889">
    <property type="protein sequence ID" value="ESA07812.1"/>
    <property type="molecule type" value="Genomic_DNA"/>
</dbReference>
<feature type="transmembrane region" description="Helical" evidence="1">
    <location>
        <begin position="65"/>
        <end position="90"/>
    </location>
</feature>
<feature type="non-terminal residue" evidence="2">
    <location>
        <position position="175"/>
    </location>
</feature>
<gene>
    <name evidence="2" type="ORF">GLOINDRAFT_98591</name>
</gene>
<organism evidence="2">
    <name type="scientific">Rhizophagus irregularis (strain DAOM 181602 / DAOM 197198 / MUCL 43194)</name>
    <name type="common">Arbuscular mycorrhizal fungus</name>
    <name type="synonym">Glomus intraradices</name>
    <dbReference type="NCBI Taxonomy" id="747089"/>
    <lineage>
        <taxon>Eukaryota</taxon>
        <taxon>Fungi</taxon>
        <taxon>Fungi incertae sedis</taxon>
        <taxon>Mucoromycota</taxon>
        <taxon>Glomeromycotina</taxon>
        <taxon>Glomeromycetes</taxon>
        <taxon>Glomerales</taxon>
        <taxon>Glomeraceae</taxon>
        <taxon>Rhizophagus</taxon>
    </lineage>
</organism>
<sequence length="175" mass="20626">MTSDQMKNVLKIYNTCRRAADDNWASPKLISVSANFAQQFQHKRIFFSFLDSSKFSLNTVKMHNVIAILILLSLNLLYLLDIIGCIFIFLRVGKIYGHSNEKRMSLRIKFPFYLAVTYYLLAILGTCSLNNLDQSVNYNFSISELKKLRSYILLFIYQWIIIVILLFYKYWIFDL</sequence>
<feature type="transmembrane region" description="Helical" evidence="1">
    <location>
        <begin position="110"/>
        <end position="131"/>
    </location>
</feature>
<keyword evidence="1" id="KW-1133">Transmembrane helix</keyword>
<keyword evidence="1" id="KW-0812">Transmembrane</keyword>
<accession>U9TK37</accession>
<feature type="transmembrane region" description="Helical" evidence="1">
    <location>
        <begin position="151"/>
        <end position="171"/>
    </location>
</feature>